<protein>
    <recommendedName>
        <fullName evidence="1">2Fe-2S ferredoxin-type domain-containing protein</fullName>
    </recommendedName>
</protein>
<dbReference type="SUPFAM" id="SSF54292">
    <property type="entry name" value="2Fe-2S ferredoxin-like"/>
    <property type="match status" value="1"/>
</dbReference>
<evidence type="ECO:0000313" key="2">
    <source>
        <dbReference type="EMBL" id="GGC09562.1"/>
    </source>
</evidence>
<dbReference type="InterPro" id="IPR012675">
    <property type="entry name" value="Beta-grasp_dom_sf"/>
</dbReference>
<dbReference type="RefSeq" id="WP_188751688.1">
    <property type="nucleotide sequence ID" value="NZ_BMIJ01000009.1"/>
</dbReference>
<dbReference type="CDD" id="cd00207">
    <property type="entry name" value="fer2"/>
    <property type="match status" value="1"/>
</dbReference>
<dbReference type="Pfam" id="PF00111">
    <property type="entry name" value="Fer2"/>
    <property type="match status" value="1"/>
</dbReference>
<evidence type="ECO:0000313" key="3">
    <source>
        <dbReference type="Proteomes" id="UP000629025"/>
    </source>
</evidence>
<comment type="caution">
    <text evidence="2">The sequence shown here is derived from an EMBL/GenBank/DDBJ whole genome shotgun (WGS) entry which is preliminary data.</text>
</comment>
<accession>A0ABQ1KXL5</accession>
<gene>
    <name evidence="2" type="ORF">GCM10011352_39970</name>
</gene>
<sequence>MTVEHWQVSLPEDGLALTLAADITLLQGLLDAGLALRHACRNGVCEICTAWLISGEVEQRYPQGHFCGCKLDPPRIQLCTAQARSALVLRLAPYARLKRDA</sequence>
<dbReference type="Proteomes" id="UP000629025">
    <property type="component" value="Unassembled WGS sequence"/>
</dbReference>
<dbReference type="InterPro" id="IPR001041">
    <property type="entry name" value="2Fe-2S_ferredoxin-type"/>
</dbReference>
<evidence type="ECO:0000259" key="1">
    <source>
        <dbReference type="Pfam" id="PF00111"/>
    </source>
</evidence>
<feature type="domain" description="2Fe-2S ferredoxin-type" evidence="1">
    <location>
        <begin position="22"/>
        <end position="61"/>
    </location>
</feature>
<reference evidence="3" key="1">
    <citation type="journal article" date="2019" name="Int. J. Syst. Evol. Microbiol.">
        <title>The Global Catalogue of Microorganisms (GCM) 10K type strain sequencing project: providing services to taxonomists for standard genome sequencing and annotation.</title>
        <authorList>
            <consortium name="The Broad Institute Genomics Platform"/>
            <consortium name="The Broad Institute Genome Sequencing Center for Infectious Disease"/>
            <person name="Wu L."/>
            <person name="Ma J."/>
        </authorList>
    </citation>
    <scope>NUCLEOTIDE SEQUENCE [LARGE SCALE GENOMIC DNA]</scope>
    <source>
        <strain evidence="3">CGMCC 1.15341</strain>
    </source>
</reference>
<dbReference type="EMBL" id="BMIJ01000009">
    <property type="protein sequence ID" value="GGC09562.1"/>
    <property type="molecule type" value="Genomic_DNA"/>
</dbReference>
<dbReference type="InterPro" id="IPR036010">
    <property type="entry name" value="2Fe-2S_ferredoxin-like_sf"/>
</dbReference>
<organism evidence="2 3">
    <name type="scientific">Marinobacterium zhoushanense</name>
    <dbReference type="NCBI Taxonomy" id="1679163"/>
    <lineage>
        <taxon>Bacteria</taxon>
        <taxon>Pseudomonadati</taxon>
        <taxon>Pseudomonadota</taxon>
        <taxon>Gammaproteobacteria</taxon>
        <taxon>Oceanospirillales</taxon>
        <taxon>Oceanospirillaceae</taxon>
        <taxon>Marinobacterium</taxon>
    </lineage>
</organism>
<proteinExistence type="predicted"/>
<dbReference type="Gene3D" id="3.10.20.30">
    <property type="match status" value="1"/>
</dbReference>
<keyword evidence="3" id="KW-1185">Reference proteome</keyword>
<name>A0ABQ1KXL5_9GAMM</name>